<dbReference type="SUPFAM" id="SSF52738">
    <property type="entry name" value="Methylesterase CheB, C-terminal domain"/>
    <property type="match status" value="1"/>
</dbReference>
<feature type="active site" evidence="6 7">
    <location>
        <position position="303"/>
    </location>
</feature>
<dbReference type="SUPFAM" id="SSF52172">
    <property type="entry name" value="CheY-like"/>
    <property type="match status" value="1"/>
</dbReference>
<comment type="caution">
    <text evidence="11">The sequence shown here is derived from an EMBL/GenBank/DDBJ whole genome shotgun (WGS) entry which is preliminary data.</text>
</comment>
<evidence type="ECO:0000256" key="3">
    <source>
        <dbReference type="ARBA" id="ARBA00022801"/>
    </source>
</evidence>
<dbReference type="HAMAP" id="MF_00099">
    <property type="entry name" value="CheB_chemtxs"/>
    <property type="match status" value="1"/>
</dbReference>
<keyword evidence="3 6" id="KW-0378">Hydrolase</keyword>
<dbReference type="InterPro" id="IPR008248">
    <property type="entry name" value="CheB-like"/>
</dbReference>
<sequence length="363" mass="38600">MLSKNRPIRVLVVDDSMVARNLITKGLSSHPRIEVVGTAINALDAKQKIIHLSPDVVTMDVEMPGTSGIDFLKQFLPEHPLPVILVSSLNLRVFDALAAGAVDFVRKPDGTESNASFLHALAQKIIVASCAKVHNPTQTARTAVSPTGGAQVQAAHAAVPLFGTLGSSTALDHTIIGLGASTGGTEATLEVLKRLPADIPGMVIVQHMPVGFTKMYAERLNRLCKMEVREAVQGDEIHRGLALIAPADLQMRVVRLGNRYTVSCQPGEKVSGHRPSVDMLFSSMASTVKCHMVGIIMTGMGRDGASGLLEMRKAGAYTIGQDKDSCVVYGMPCVAHEIGAVMVQASCENIANVLMTHLKSQGK</sequence>
<comment type="function">
    <text evidence="6">Involved in chemotaxis. Part of a chemotaxis signal transduction system that modulates chemotaxis in response to various stimuli. Catalyzes the demethylation of specific methylglutamate residues introduced into the chemoreceptors (methyl-accepting chemotaxis proteins or MCP) by CheR. Also mediates the irreversible deamidation of specific glutamine residues to glutamic acid.</text>
</comment>
<feature type="active site" evidence="6 7">
    <location>
        <position position="181"/>
    </location>
</feature>
<proteinExistence type="inferred from homology"/>
<dbReference type="GO" id="GO:0050568">
    <property type="term" value="F:protein-glutamine glutaminase activity"/>
    <property type="evidence" value="ECO:0007669"/>
    <property type="project" value="UniProtKB-UniRule"/>
</dbReference>
<dbReference type="PROSITE" id="PS50122">
    <property type="entry name" value="CHEB"/>
    <property type="match status" value="1"/>
</dbReference>
<name>A0A9D1Y924_9FIRM</name>
<feature type="domain" description="CheB-type methylesterase" evidence="10">
    <location>
        <begin position="160"/>
        <end position="361"/>
    </location>
</feature>
<comment type="catalytic activity">
    <reaction evidence="5 6">
        <text>[protein]-L-glutamate 5-O-methyl ester + H2O = L-glutamyl-[protein] + methanol + H(+)</text>
        <dbReference type="Rhea" id="RHEA:23236"/>
        <dbReference type="Rhea" id="RHEA-COMP:10208"/>
        <dbReference type="Rhea" id="RHEA-COMP:10311"/>
        <dbReference type="ChEBI" id="CHEBI:15377"/>
        <dbReference type="ChEBI" id="CHEBI:15378"/>
        <dbReference type="ChEBI" id="CHEBI:17790"/>
        <dbReference type="ChEBI" id="CHEBI:29973"/>
        <dbReference type="ChEBI" id="CHEBI:82795"/>
        <dbReference type="EC" id="3.1.1.61"/>
    </reaction>
</comment>
<comment type="similarity">
    <text evidence="6">Belongs to the CheB family.</text>
</comment>
<dbReference type="Proteomes" id="UP000823868">
    <property type="component" value="Unassembled WGS sequence"/>
</dbReference>
<evidence type="ECO:0000256" key="8">
    <source>
        <dbReference type="PROSITE-ProRule" id="PRU00169"/>
    </source>
</evidence>
<dbReference type="AlphaFoldDB" id="A0A9D1Y924"/>
<dbReference type="PIRSF" id="PIRSF000876">
    <property type="entry name" value="RR_chemtxs_CheB"/>
    <property type="match status" value="1"/>
</dbReference>
<reference evidence="11" key="2">
    <citation type="submission" date="2021-04" db="EMBL/GenBank/DDBJ databases">
        <authorList>
            <person name="Gilroy R."/>
        </authorList>
    </citation>
    <scope>NUCLEOTIDE SEQUENCE</scope>
    <source>
        <strain evidence="11">ChiBcec16_6824</strain>
    </source>
</reference>
<comment type="catalytic activity">
    <reaction evidence="6">
        <text>L-glutaminyl-[protein] + H2O = L-glutamyl-[protein] + NH4(+)</text>
        <dbReference type="Rhea" id="RHEA:16441"/>
        <dbReference type="Rhea" id="RHEA-COMP:10207"/>
        <dbReference type="Rhea" id="RHEA-COMP:10208"/>
        <dbReference type="ChEBI" id="CHEBI:15377"/>
        <dbReference type="ChEBI" id="CHEBI:28938"/>
        <dbReference type="ChEBI" id="CHEBI:29973"/>
        <dbReference type="ChEBI" id="CHEBI:30011"/>
        <dbReference type="EC" id="3.5.1.44"/>
    </reaction>
</comment>
<feature type="modified residue" description="4-aspartylphosphate" evidence="6 8">
    <location>
        <position position="60"/>
    </location>
</feature>
<dbReference type="Gene3D" id="3.40.50.2300">
    <property type="match status" value="1"/>
</dbReference>
<dbReference type="GO" id="GO:0000156">
    <property type="term" value="F:phosphorelay response regulator activity"/>
    <property type="evidence" value="ECO:0007669"/>
    <property type="project" value="InterPro"/>
</dbReference>
<dbReference type="InterPro" id="IPR035909">
    <property type="entry name" value="CheB_C"/>
</dbReference>
<dbReference type="GO" id="GO:0006935">
    <property type="term" value="P:chemotaxis"/>
    <property type="evidence" value="ECO:0007669"/>
    <property type="project" value="UniProtKB-UniRule"/>
</dbReference>
<keyword evidence="2 6" id="KW-0145">Chemotaxis</keyword>
<dbReference type="CDD" id="cd16432">
    <property type="entry name" value="CheB_Rec"/>
    <property type="match status" value="1"/>
</dbReference>
<evidence type="ECO:0000313" key="11">
    <source>
        <dbReference type="EMBL" id="HIY21760.1"/>
    </source>
</evidence>
<dbReference type="Pfam" id="PF01339">
    <property type="entry name" value="CheB_methylest"/>
    <property type="match status" value="1"/>
</dbReference>
<dbReference type="InterPro" id="IPR011006">
    <property type="entry name" value="CheY-like_superfamily"/>
</dbReference>
<accession>A0A9D1Y924</accession>
<evidence type="ECO:0000259" key="10">
    <source>
        <dbReference type="PROSITE" id="PS50122"/>
    </source>
</evidence>
<feature type="domain" description="Response regulatory" evidence="9">
    <location>
        <begin position="9"/>
        <end position="122"/>
    </location>
</feature>
<dbReference type="PANTHER" id="PTHR42872">
    <property type="entry name" value="PROTEIN-GLUTAMATE METHYLESTERASE/PROTEIN-GLUTAMINE GLUTAMINASE"/>
    <property type="match status" value="1"/>
</dbReference>
<evidence type="ECO:0000313" key="12">
    <source>
        <dbReference type="Proteomes" id="UP000823868"/>
    </source>
</evidence>
<organism evidence="11 12">
    <name type="scientific">Candidatus Flavonifractor merdigallinarum</name>
    <dbReference type="NCBI Taxonomy" id="2838589"/>
    <lineage>
        <taxon>Bacteria</taxon>
        <taxon>Bacillati</taxon>
        <taxon>Bacillota</taxon>
        <taxon>Clostridia</taxon>
        <taxon>Eubacteriales</taxon>
        <taxon>Oscillospiraceae</taxon>
        <taxon>Flavonifractor</taxon>
    </lineage>
</organism>
<keyword evidence="1 6" id="KW-0963">Cytoplasm</keyword>
<dbReference type="NCBIfam" id="NF001965">
    <property type="entry name" value="PRK00742.1"/>
    <property type="match status" value="1"/>
</dbReference>
<evidence type="ECO:0000256" key="1">
    <source>
        <dbReference type="ARBA" id="ARBA00022490"/>
    </source>
</evidence>
<comment type="subcellular location">
    <subcellularLocation>
        <location evidence="6">Cytoplasm</location>
    </subcellularLocation>
</comment>
<dbReference type="EC" id="3.5.1.44" evidence="6"/>
<dbReference type="InterPro" id="IPR001789">
    <property type="entry name" value="Sig_transdc_resp-reg_receiver"/>
</dbReference>
<feature type="active site" evidence="6 7">
    <location>
        <position position="207"/>
    </location>
</feature>
<dbReference type="GO" id="GO:0005737">
    <property type="term" value="C:cytoplasm"/>
    <property type="evidence" value="ECO:0007669"/>
    <property type="project" value="UniProtKB-SubCell"/>
</dbReference>
<dbReference type="CDD" id="cd17541">
    <property type="entry name" value="REC_CheB-like"/>
    <property type="match status" value="1"/>
</dbReference>
<comment type="PTM">
    <text evidence="6">Phosphorylated by CheA. Phosphorylation of the N-terminal regulatory domain activates the methylesterase activity.</text>
</comment>
<evidence type="ECO:0000256" key="2">
    <source>
        <dbReference type="ARBA" id="ARBA00022500"/>
    </source>
</evidence>
<comment type="function">
    <text evidence="4">May play the central regulatory role in sporulation. It may be an element of the effector pathway responsible for the activation of sporulation genes in response to nutritional stress. Spo0A may act in concert with spo0H (a sigma factor) to control the expression of some genes that are critical to the sporulation process.</text>
</comment>
<dbReference type="EMBL" id="DXDX01000139">
    <property type="protein sequence ID" value="HIY21760.1"/>
    <property type="molecule type" value="Genomic_DNA"/>
</dbReference>
<dbReference type="Gene3D" id="3.40.50.180">
    <property type="entry name" value="Methylesterase CheB, C-terminal domain"/>
    <property type="match status" value="1"/>
</dbReference>
<dbReference type="PANTHER" id="PTHR42872:SF6">
    <property type="entry name" value="PROTEIN-GLUTAMATE METHYLESTERASE_PROTEIN-GLUTAMINE GLUTAMINASE"/>
    <property type="match status" value="1"/>
</dbReference>
<reference evidence="11" key="1">
    <citation type="journal article" date="2021" name="PeerJ">
        <title>Extensive microbial diversity within the chicken gut microbiome revealed by metagenomics and culture.</title>
        <authorList>
            <person name="Gilroy R."/>
            <person name="Ravi A."/>
            <person name="Getino M."/>
            <person name="Pursley I."/>
            <person name="Horton D.L."/>
            <person name="Alikhan N.F."/>
            <person name="Baker D."/>
            <person name="Gharbi K."/>
            <person name="Hall N."/>
            <person name="Watson M."/>
            <person name="Adriaenssens E.M."/>
            <person name="Foster-Nyarko E."/>
            <person name="Jarju S."/>
            <person name="Secka A."/>
            <person name="Antonio M."/>
            <person name="Oren A."/>
            <person name="Chaudhuri R.R."/>
            <person name="La Ragione R."/>
            <person name="Hildebrand F."/>
            <person name="Pallen M.J."/>
        </authorList>
    </citation>
    <scope>NUCLEOTIDE SEQUENCE</scope>
    <source>
        <strain evidence="11">ChiBcec16_6824</strain>
    </source>
</reference>
<keyword evidence="6 8" id="KW-0597">Phosphoprotein</keyword>
<evidence type="ECO:0000256" key="4">
    <source>
        <dbReference type="ARBA" id="ARBA00024867"/>
    </source>
</evidence>
<evidence type="ECO:0000256" key="6">
    <source>
        <dbReference type="HAMAP-Rule" id="MF_00099"/>
    </source>
</evidence>
<dbReference type="SMART" id="SM00448">
    <property type="entry name" value="REC"/>
    <property type="match status" value="1"/>
</dbReference>
<evidence type="ECO:0000259" key="9">
    <source>
        <dbReference type="PROSITE" id="PS50110"/>
    </source>
</evidence>
<dbReference type="PROSITE" id="PS50110">
    <property type="entry name" value="RESPONSE_REGULATORY"/>
    <property type="match status" value="1"/>
</dbReference>
<dbReference type="EC" id="3.1.1.61" evidence="6"/>
<dbReference type="InterPro" id="IPR000673">
    <property type="entry name" value="Sig_transdc_resp-reg_Me-estase"/>
</dbReference>
<protein>
    <recommendedName>
        <fullName evidence="6">Protein-glutamate methylesterase/protein-glutamine glutaminase</fullName>
        <ecNumber evidence="6">3.1.1.61</ecNumber>
        <ecNumber evidence="6">3.5.1.44</ecNumber>
    </recommendedName>
</protein>
<evidence type="ECO:0000256" key="5">
    <source>
        <dbReference type="ARBA" id="ARBA00048267"/>
    </source>
</evidence>
<dbReference type="Pfam" id="PF00072">
    <property type="entry name" value="Response_reg"/>
    <property type="match status" value="1"/>
</dbReference>
<gene>
    <name evidence="6" type="primary">cheB</name>
    <name evidence="11" type="ORF">H9841_07670</name>
</gene>
<comment type="domain">
    <text evidence="6">Contains a C-terminal catalytic domain, and an N-terminal region which modulates catalytic activity.</text>
</comment>
<evidence type="ECO:0000256" key="7">
    <source>
        <dbReference type="PROSITE-ProRule" id="PRU00050"/>
    </source>
</evidence>
<dbReference type="GO" id="GO:0008984">
    <property type="term" value="F:protein-glutamate methylesterase activity"/>
    <property type="evidence" value="ECO:0007669"/>
    <property type="project" value="UniProtKB-UniRule"/>
</dbReference>